<protein>
    <submittedName>
        <fullName evidence="2">Trypsin-like peptidase domain-containing protein</fullName>
    </submittedName>
</protein>
<dbReference type="SMART" id="SM00382">
    <property type="entry name" value="AAA"/>
    <property type="match status" value="1"/>
</dbReference>
<dbReference type="Gene3D" id="2.40.10.10">
    <property type="entry name" value="Trypsin-like serine proteases"/>
    <property type="match status" value="2"/>
</dbReference>
<keyword evidence="3" id="KW-1185">Reference proteome</keyword>
<dbReference type="Gene3D" id="3.40.50.300">
    <property type="entry name" value="P-loop containing nucleotide triphosphate hydrolases"/>
    <property type="match status" value="1"/>
</dbReference>
<organism evidence="2 3">
    <name type="scientific">Pannus brasiliensis CCIBt3594</name>
    <dbReference type="NCBI Taxonomy" id="1427578"/>
    <lineage>
        <taxon>Bacteria</taxon>
        <taxon>Bacillati</taxon>
        <taxon>Cyanobacteriota</taxon>
        <taxon>Cyanophyceae</taxon>
        <taxon>Oscillatoriophycideae</taxon>
        <taxon>Chroococcales</taxon>
        <taxon>Microcystaceae</taxon>
        <taxon>Pannus</taxon>
    </lineage>
</organism>
<dbReference type="SUPFAM" id="SSF50494">
    <property type="entry name" value="Trypsin-like serine proteases"/>
    <property type="match status" value="1"/>
</dbReference>
<accession>A0AAW9QZ27</accession>
<dbReference type="InterPro" id="IPR009003">
    <property type="entry name" value="Peptidase_S1_PA"/>
</dbReference>
<name>A0AAW9QZ27_9CHRO</name>
<sequence>MIDRALLRECTVRLRAAGKPGTGFFVAPGLILTCFHVVEGVKESDKIVSVQWTGQDYTAKYLKGFDRSQGDLALLQLVEDLDHERVCLDEDLQPEDKLYTFGYPQYDDKEYKVDGDPRDFDYIDLTGDEYPLITFQRGQVQPGFSGAPLLNLRTGKVCGVVRITRDKRSDLGGRAIPVSTIFACFPELKPKRSAENPFIPLSGGIDKPDKIFGREKEVKEICEQLNSGAHAAIIGESGSGKTTLLWAVYYQAVQYLRQPRKPIYLDLGGIFGDVDFYEKFSSSLNIPVQKNHRERIRRLSQELENRKILLLLDVVDDMRENYFSIKVRRYLRSLANQNDPPLRLVVAANQALDVLFPDSEKNDSPFHGICHPIGFSGWNNEEAKVFIWNRLTDTGITFTEAEIQNIIHQSRQSAEKLGINPRKLMYGCHQLYKEKLNA</sequence>
<dbReference type="PANTHER" id="PTHR34301:SF8">
    <property type="entry name" value="ATPASE DOMAIN-CONTAINING PROTEIN"/>
    <property type="match status" value="1"/>
</dbReference>
<evidence type="ECO:0000259" key="1">
    <source>
        <dbReference type="SMART" id="SM00382"/>
    </source>
</evidence>
<dbReference type="InterPro" id="IPR027417">
    <property type="entry name" value="P-loop_NTPase"/>
</dbReference>
<gene>
    <name evidence="2" type="ORF">V0288_21345</name>
</gene>
<dbReference type="AlphaFoldDB" id="A0AAW9QZ27"/>
<dbReference type="SUPFAM" id="SSF52540">
    <property type="entry name" value="P-loop containing nucleoside triphosphate hydrolases"/>
    <property type="match status" value="1"/>
</dbReference>
<dbReference type="Proteomes" id="UP001328733">
    <property type="component" value="Unassembled WGS sequence"/>
</dbReference>
<proteinExistence type="predicted"/>
<dbReference type="Pfam" id="PF13365">
    <property type="entry name" value="Trypsin_2"/>
    <property type="match status" value="1"/>
</dbReference>
<comment type="caution">
    <text evidence="2">The sequence shown here is derived from an EMBL/GenBank/DDBJ whole genome shotgun (WGS) entry which is preliminary data.</text>
</comment>
<dbReference type="PANTHER" id="PTHR34301">
    <property type="entry name" value="DNA-BINDING PROTEIN-RELATED"/>
    <property type="match status" value="1"/>
</dbReference>
<dbReference type="InterPro" id="IPR043504">
    <property type="entry name" value="Peptidase_S1_PA_chymotrypsin"/>
</dbReference>
<dbReference type="InterPro" id="IPR049945">
    <property type="entry name" value="AAA_22"/>
</dbReference>
<dbReference type="InterPro" id="IPR003593">
    <property type="entry name" value="AAA+_ATPase"/>
</dbReference>
<evidence type="ECO:0000313" key="2">
    <source>
        <dbReference type="EMBL" id="MEG3439687.1"/>
    </source>
</evidence>
<dbReference type="EMBL" id="JBAFSM010000056">
    <property type="protein sequence ID" value="MEG3439687.1"/>
    <property type="molecule type" value="Genomic_DNA"/>
</dbReference>
<reference evidence="2 3" key="1">
    <citation type="submission" date="2024-01" db="EMBL/GenBank/DDBJ databases">
        <title>Genomic insights into the taxonomy and metabolism of the cyanobacterium Pannus brasiliensis CCIBt3594.</title>
        <authorList>
            <person name="Machado M."/>
            <person name="Botero N.B."/>
            <person name="Andreote A.P.D."/>
            <person name="Feitosa A.M.T."/>
            <person name="Popin R."/>
            <person name="Sivonen K."/>
            <person name="Fiore M.F."/>
        </authorList>
    </citation>
    <scope>NUCLEOTIDE SEQUENCE [LARGE SCALE GENOMIC DNA]</scope>
    <source>
        <strain evidence="2 3">CCIBt3594</strain>
    </source>
</reference>
<feature type="domain" description="AAA+ ATPase" evidence="1">
    <location>
        <begin position="227"/>
        <end position="367"/>
    </location>
</feature>
<dbReference type="GO" id="GO:0016887">
    <property type="term" value="F:ATP hydrolysis activity"/>
    <property type="evidence" value="ECO:0007669"/>
    <property type="project" value="InterPro"/>
</dbReference>
<evidence type="ECO:0000313" key="3">
    <source>
        <dbReference type="Proteomes" id="UP001328733"/>
    </source>
</evidence>
<dbReference type="RefSeq" id="WP_332867168.1">
    <property type="nucleotide sequence ID" value="NZ_JBAFSM010000056.1"/>
</dbReference>
<dbReference type="Pfam" id="PF13401">
    <property type="entry name" value="AAA_22"/>
    <property type="match status" value="1"/>
</dbReference>